<proteinExistence type="inferred from homology"/>
<evidence type="ECO:0000313" key="8">
    <source>
        <dbReference type="Proteomes" id="UP000760860"/>
    </source>
</evidence>
<comment type="similarity">
    <text evidence="6">Belongs to the class I-like SAM-binding methyltransferase superfamily. Cation-dependent O-methyltransferase family.</text>
</comment>
<keyword evidence="2" id="KW-0489">Methyltransferase</keyword>
<dbReference type="PANTHER" id="PTHR43836:SF2">
    <property type="entry name" value="CATECHOL O-METHYLTRANSFERASE 1-RELATED"/>
    <property type="match status" value="1"/>
</dbReference>
<evidence type="ECO:0000256" key="6">
    <source>
        <dbReference type="ARBA" id="ARBA00023453"/>
    </source>
</evidence>
<dbReference type="SUPFAM" id="SSF53335">
    <property type="entry name" value="S-adenosyl-L-methionine-dependent methyltransferases"/>
    <property type="match status" value="1"/>
</dbReference>
<dbReference type="GO" id="GO:0016206">
    <property type="term" value="F:catechol O-methyltransferase activity"/>
    <property type="evidence" value="ECO:0007669"/>
    <property type="project" value="UniProtKB-EC"/>
</dbReference>
<evidence type="ECO:0000313" key="7">
    <source>
        <dbReference type="EMBL" id="KAG3217904.1"/>
    </source>
</evidence>
<name>A0A8T1HY71_9STRA</name>
<dbReference type="Pfam" id="PF13578">
    <property type="entry name" value="Methyltransf_24"/>
    <property type="match status" value="1"/>
</dbReference>
<evidence type="ECO:0000256" key="2">
    <source>
        <dbReference type="ARBA" id="ARBA00022603"/>
    </source>
</evidence>
<dbReference type="InterPro" id="IPR029063">
    <property type="entry name" value="SAM-dependent_MTases_sf"/>
</dbReference>
<keyword evidence="5" id="KW-0128">Catecholamine metabolism</keyword>
<evidence type="ECO:0000256" key="5">
    <source>
        <dbReference type="ARBA" id="ARBA00022939"/>
    </source>
</evidence>
<dbReference type="AlphaFoldDB" id="A0A8T1HY71"/>
<dbReference type="VEuPathDB" id="FungiDB:PC110_g4652"/>
<reference evidence="7" key="1">
    <citation type="submission" date="2018-05" db="EMBL/GenBank/DDBJ databases">
        <title>Effector identification in a new, highly contiguous assembly of the strawberry crown rot pathogen Phytophthora cactorum.</title>
        <authorList>
            <person name="Armitage A.D."/>
            <person name="Nellist C.F."/>
            <person name="Bates H."/>
            <person name="Vickerstaff R.J."/>
            <person name="Harrison R.J."/>
        </authorList>
    </citation>
    <scope>NUCLEOTIDE SEQUENCE</scope>
    <source>
        <strain evidence="7">P421</strain>
    </source>
</reference>
<keyword evidence="4" id="KW-0949">S-adenosyl-L-methionine</keyword>
<gene>
    <name evidence="7" type="ORF">PC129_g11285</name>
</gene>
<protein>
    <recommendedName>
        <fullName evidence="1">catechol O-methyltransferase</fullName>
        <ecNumber evidence="1">2.1.1.6</ecNumber>
    </recommendedName>
</protein>
<dbReference type="PROSITE" id="PS51682">
    <property type="entry name" value="SAM_OMT_I"/>
    <property type="match status" value="1"/>
</dbReference>
<dbReference type="EMBL" id="RCMV01000393">
    <property type="protein sequence ID" value="KAG3217904.1"/>
    <property type="molecule type" value="Genomic_DNA"/>
</dbReference>
<sequence length="254" mass="28165">MHFKLNGGCLLEWGQSHLPTKMPPRIATTKPGPPPPGQLKIIGEKCLAFVLENATPSNPKSVLEAIDTFGYEHHWMMNVGDVKGELLDREIVKVKPKILAELGGLFGYSAVRFASQMRELSGSSIHVYSFEISPDFAAIATKMVEFAGLSDLVTIFVGTFGDNYFKLKELGVDHVDVFFLDHDKKCYKSDLKIIEQSGLLGPGSVVMADNVVAARITDYLEYVRGHTNFTSVTYDSYLEYSDIKDALEVSTYVE</sequence>
<evidence type="ECO:0000256" key="3">
    <source>
        <dbReference type="ARBA" id="ARBA00022679"/>
    </source>
</evidence>
<dbReference type="Gene3D" id="3.40.50.150">
    <property type="entry name" value="Vaccinia Virus protein VP39"/>
    <property type="match status" value="1"/>
</dbReference>
<accession>A0A8T1HY71</accession>
<evidence type="ECO:0000256" key="4">
    <source>
        <dbReference type="ARBA" id="ARBA00022691"/>
    </source>
</evidence>
<evidence type="ECO:0000256" key="1">
    <source>
        <dbReference type="ARBA" id="ARBA00012880"/>
    </source>
</evidence>
<dbReference type="GO" id="GO:0006584">
    <property type="term" value="P:catecholamine metabolic process"/>
    <property type="evidence" value="ECO:0007669"/>
    <property type="project" value="UniProtKB-KW"/>
</dbReference>
<dbReference type="PANTHER" id="PTHR43836">
    <property type="entry name" value="CATECHOL O-METHYLTRANSFERASE 1-RELATED"/>
    <property type="match status" value="1"/>
</dbReference>
<organism evidence="7 8">
    <name type="scientific">Phytophthora cactorum</name>
    <dbReference type="NCBI Taxonomy" id="29920"/>
    <lineage>
        <taxon>Eukaryota</taxon>
        <taxon>Sar</taxon>
        <taxon>Stramenopiles</taxon>
        <taxon>Oomycota</taxon>
        <taxon>Peronosporomycetes</taxon>
        <taxon>Peronosporales</taxon>
        <taxon>Peronosporaceae</taxon>
        <taxon>Phytophthora</taxon>
    </lineage>
</organism>
<comment type="caution">
    <text evidence="7">The sequence shown here is derived from an EMBL/GenBank/DDBJ whole genome shotgun (WGS) entry which is preliminary data.</text>
</comment>
<dbReference type="FunFam" id="3.40.50.150:FF:000054">
    <property type="entry name" value="Catechol O-methyltransferase"/>
    <property type="match status" value="1"/>
</dbReference>
<dbReference type="InterPro" id="IPR002935">
    <property type="entry name" value="SAM_O-MeTrfase"/>
</dbReference>
<dbReference type="Proteomes" id="UP000760860">
    <property type="component" value="Unassembled WGS sequence"/>
</dbReference>
<dbReference type="EC" id="2.1.1.6" evidence="1"/>
<keyword evidence="3" id="KW-0808">Transferase</keyword>
<dbReference type="GO" id="GO:0032259">
    <property type="term" value="P:methylation"/>
    <property type="evidence" value="ECO:0007669"/>
    <property type="project" value="UniProtKB-KW"/>
</dbReference>